<dbReference type="Proteomes" id="UP000618943">
    <property type="component" value="Unassembled WGS sequence"/>
</dbReference>
<protein>
    <submittedName>
        <fullName evidence="6">ZIP family metal transporter</fullName>
    </submittedName>
</protein>
<feature type="transmembrane region" description="Helical" evidence="5">
    <location>
        <begin position="161"/>
        <end position="182"/>
    </location>
</feature>
<comment type="caution">
    <text evidence="6">The sequence shown here is derived from an EMBL/GenBank/DDBJ whole genome shotgun (WGS) entry which is preliminary data.</text>
</comment>
<evidence type="ECO:0000256" key="1">
    <source>
        <dbReference type="ARBA" id="ARBA00004141"/>
    </source>
</evidence>
<evidence type="ECO:0000313" key="6">
    <source>
        <dbReference type="EMBL" id="MBK3495281.1"/>
    </source>
</evidence>
<keyword evidence="2 5" id="KW-0812">Transmembrane</keyword>
<dbReference type="EMBL" id="JAEOAH010000012">
    <property type="protein sequence ID" value="MBK3495281.1"/>
    <property type="molecule type" value="Genomic_DNA"/>
</dbReference>
<organism evidence="6 7">
    <name type="scientific">Viridibacillus soli</name>
    <dbReference type="NCBI Taxonomy" id="2798301"/>
    <lineage>
        <taxon>Bacteria</taxon>
        <taxon>Bacillati</taxon>
        <taxon>Bacillota</taxon>
        <taxon>Bacilli</taxon>
        <taxon>Bacillales</taxon>
        <taxon>Caryophanaceae</taxon>
        <taxon>Viridibacillus</taxon>
    </lineage>
</organism>
<reference evidence="6 7" key="1">
    <citation type="submission" date="2020-12" db="EMBL/GenBank/DDBJ databases">
        <title>YIM B01967 draft genome.</title>
        <authorList>
            <person name="Yan X."/>
        </authorList>
    </citation>
    <scope>NUCLEOTIDE SEQUENCE [LARGE SCALE GENOMIC DNA]</scope>
    <source>
        <strain evidence="6 7">YIM B01967</strain>
    </source>
</reference>
<keyword evidence="3 5" id="KW-1133">Transmembrane helix</keyword>
<feature type="transmembrane region" description="Helical" evidence="5">
    <location>
        <begin position="33"/>
        <end position="50"/>
    </location>
</feature>
<evidence type="ECO:0000256" key="3">
    <source>
        <dbReference type="ARBA" id="ARBA00022989"/>
    </source>
</evidence>
<accession>A0ABS1H797</accession>
<comment type="subcellular location">
    <subcellularLocation>
        <location evidence="1">Membrane</location>
        <topology evidence="1">Multi-pass membrane protein</topology>
    </subcellularLocation>
</comment>
<evidence type="ECO:0000256" key="4">
    <source>
        <dbReference type="ARBA" id="ARBA00023136"/>
    </source>
</evidence>
<feature type="transmembrane region" description="Helical" evidence="5">
    <location>
        <begin position="56"/>
        <end position="76"/>
    </location>
</feature>
<dbReference type="InterPro" id="IPR003689">
    <property type="entry name" value="ZIP"/>
</dbReference>
<sequence>MTLIWVIGYLYTAVGFSIGGVIAWVLKGFQKKIDIIYSICAGLTLGLISFEIAPEAIVLGNWLTFILGFIVGVILFKILHKTLAIFIGATKNHVKNFSLQTGILLMLSIAIHNLPIGIVLGANQDSTVKTSLLQTILLHNIPEGIIVFTPLFIAGLGLWSWFFISLIVSLPVGIGAYIGSSIGIGSPMFWSFSISLAVGTIYMVTVKEVLLESMKESPNVLIIAIISFGVIGGFLFLI</sequence>
<keyword evidence="7" id="KW-1185">Reference proteome</keyword>
<feature type="transmembrane region" description="Helical" evidence="5">
    <location>
        <begin position="97"/>
        <end position="120"/>
    </location>
</feature>
<evidence type="ECO:0000256" key="5">
    <source>
        <dbReference type="SAM" id="Phobius"/>
    </source>
</evidence>
<dbReference type="RefSeq" id="WP_200749028.1">
    <property type="nucleotide sequence ID" value="NZ_JAEOAH010000012.1"/>
</dbReference>
<gene>
    <name evidence="6" type="ORF">JFL43_10540</name>
</gene>
<name>A0ABS1H797_9BACL</name>
<feature type="transmembrane region" description="Helical" evidence="5">
    <location>
        <begin position="218"/>
        <end position="237"/>
    </location>
</feature>
<proteinExistence type="predicted"/>
<evidence type="ECO:0000313" key="7">
    <source>
        <dbReference type="Proteomes" id="UP000618943"/>
    </source>
</evidence>
<keyword evidence="4 5" id="KW-0472">Membrane</keyword>
<evidence type="ECO:0000256" key="2">
    <source>
        <dbReference type="ARBA" id="ARBA00022692"/>
    </source>
</evidence>
<feature type="transmembrane region" description="Helical" evidence="5">
    <location>
        <begin position="188"/>
        <end position="206"/>
    </location>
</feature>
<dbReference type="Pfam" id="PF02535">
    <property type="entry name" value="Zip"/>
    <property type="match status" value="1"/>
</dbReference>
<feature type="transmembrane region" description="Helical" evidence="5">
    <location>
        <begin position="132"/>
        <end position="154"/>
    </location>
</feature>
<feature type="transmembrane region" description="Helical" evidence="5">
    <location>
        <begin position="6"/>
        <end position="26"/>
    </location>
</feature>